<dbReference type="InterPro" id="IPR007922">
    <property type="entry name" value="DciA-like"/>
</dbReference>
<reference evidence="1" key="1">
    <citation type="submission" date="2018-04" db="EMBL/GenBank/DDBJ databases">
        <authorList>
            <person name="Go L.Y."/>
            <person name="Mitchell J.A."/>
        </authorList>
    </citation>
    <scope>NUCLEOTIDE SEQUENCE</scope>
    <source>
        <strain evidence="1">WBAF</strain>
    </source>
</reference>
<gene>
    <name evidence="1" type="ORF">WBAF_1136</name>
</gene>
<organism evidence="1">
    <name type="scientific">Wolbachia endosymbiont of Aleurodicus floccissimus</name>
    <dbReference type="NCBI Taxonomy" id="2152762"/>
    <lineage>
        <taxon>Bacteria</taxon>
        <taxon>Pseudomonadati</taxon>
        <taxon>Pseudomonadota</taxon>
        <taxon>Alphaproteobacteria</taxon>
        <taxon>Rickettsiales</taxon>
        <taxon>Anaplasmataceae</taxon>
        <taxon>Wolbachieae</taxon>
        <taxon>Wolbachia</taxon>
    </lineage>
</organism>
<dbReference type="Pfam" id="PF05258">
    <property type="entry name" value="DciA"/>
    <property type="match status" value="1"/>
</dbReference>
<dbReference type="EMBL" id="OUNF01000298">
    <property type="protein sequence ID" value="SPP34277.1"/>
    <property type="molecule type" value="Genomic_DNA"/>
</dbReference>
<proteinExistence type="predicted"/>
<name>A0A3B0IXE8_9RICK</name>
<protein>
    <recommendedName>
        <fullName evidence="2">DUF721 domain-containing protein</fullName>
    </recommendedName>
</protein>
<evidence type="ECO:0000313" key="1">
    <source>
        <dbReference type="EMBL" id="SPP34277.1"/>
    </source>
</evidence>
<dbReference type="AlphaFoldDB" id="A0A3B0IXE8"/>
<evidence type="ECO:0008006" key="2">
    <source>
        <dbReference type="Google" id="ProtNLM"/>
    </source>
</evidence>
<sequence>MFKYSGPKKLKSIIENYALKCMKDKISKNEIRLILNWKSIVGEELAECTKPQKISYAQNVNSGVLYLLVTNGSKALEMQHMVSLVIEKITVFFGYKAVYGIKIKQGS</sequence>
<accession>A0A3B0IXE8</accession>